<evidence type="ECO:0000256" key="8">
    <source>
        <dbReference type="ARBA" id="ARBA00022840"/>
    </source>
</evidence>
<dbReference type="Gene3D" id="3.20.20.140">
    <property type="entry name" value="Metal-dependent hydrolases"/>
    <property type="match status" value="1"/>
</dbReference>
<evidence type="ECO:0000256" key="3">
    <source>
        <dbReference type="ARBA" id="ARBA00022723"/>
    </source>
</evidence>
<evidence type="ECO:0000256" key="11">
    <source>
        <dbReference type="PIRSR" id="PIRSR611612-51"/>
    </source>
</evidence>
<keyword evidence="3 11" id="KW-0479">Metal-binding</keyword>
<evidence type="ECO:0000256" key="9">
    <source>
        <dbReference type="ARBA" id="ARBA00046803"/>
    </source>
</evidence>
<dbReference type="Pfam" id="PF00270">
    <property type="entry name" value="DEAD"/>
    <property type="match status" value="1"/>
</dbReference>
<evidence type="ECO:0000256" key="2">
    <source>
        <dbReference type="ARBA" id="ARBA00022596"/>
    </source>
</evidence>
<dbReference type="GO" id="GO:0005681">
    <property type="term" value="C:spliceosomal complex"/>
    <property type="evidence" value="ECO:0007669"/>
    <property type="project" value="UniProtKB-KW"/>
</dbReference>
<dbReference type="InterPro" id="IPR002026">
    <property type="entry name" value="Urease_gamma/gamma-beta_su"/>
</dbReference>
<dbReference type="Gene3D" id="3.40.50.300">
    <property type="entry name" value="P-loop containing nucleotide triphosphate hydrolases"/>
    <property type="match status" value="3"/>
</dbReference>
<feature type="domain" description="Urease" evidence="16">
    <location>
        <begin position="1231"/>
        <end position="1666"/>
    </location>
</feature>
<dbReference type="InterPro" id="IPR015407">
    <property type="entry name" value="Phytochelatin_synthase_C"/>
</dbReference>
<dbReference type="InterPro" id="IPR014001">
    <property type="entry name" value="Helicase_ATP-bd"/>
</dbReference>
<dbReference type="SUPFAM" id="SSF51278">
    <property type="entry name" value="Urease, beta-subunit"/>
    <property type="match status" value="1"/>
</dbReference>
<dbReference type="InterPro" id="IPR017950">
    <property type="entry name" value="Urease_AS"/>
</dbReference>
<comment type="subunit">
    <text evidence="9">Homohexamer. Other oligomeric forms may exist depending on pH and presence of salts.</text>
</comment>
<dbReference type="GO" id="GO:0035550">
    <property type="term" value="C:urease complex"/>
    <property type="evidence" value="ECO:0007669"/>
    <property type="project" value="InterPro"/>
</dbReference>
<dbReference type="Gene3D" id="1.20.120.1080">
    <property type="match status" value="1"/>
</dbReference>
<evidence type="ECO:0000256" key="7">
    <source>
        <dbReference type="ARBA" id="ARBA00022806"/>
    </source>
</evidence>
<dbReference type="PROSITE" id="PS51368">
    <property type="entry name" value="UREASE_3"/>
    <property type="match status" value="1"/>
</dbReference>
<evidence type="ECO:0000256" key="6">
    <source>
        <dbReference type="ARBA" id="ARBA00022801"/>
    </source>
</evidence>
<dbReference type="GO" id="GO:0016756">
    <property type="term" value="F:glutathione gamma-glutamylcysteinyltransferase activity"/>
    <property type="evidence" value="ECO:0007669"/>
    <property type="project" value="InterPro"/>
</dbReference>
<dbReference type="NCBIfam" id="TIGR00192">
    <property type="entry name" value="urease_beta"/>
    <property type="match status" value="1"/>
</dbReference>
<dbReference type="SMART" id="SM00847">
    <property type="entry name" value="HA2"/>
    <property type="match status" value="1"/>
</dbReference>
<dbReference type="InterPro" id="IPR002019">
    <property type="entry name" value="Urease_beta-like"/>
</dbReference>
<dbReference type="InterPro" id="IPR003593">
    <property type="entry name" value="AAA+_ATPase"/>
</dbReference>
<feature type="domain" description="Helicase ATP-binding" evidence="14">
    <location>
        <begin position="14"/>
        <end position="178"/>
    </location>
</feature>
<reference evidence="17 18" key="1">
    <citation type="submission" date="2018-10" db="EMBL/GenBank/DDBJ databases">
        <title>A high-quality apple genome assembly.</title>
        <authorList>
            <person name="Hu J."/>
        </authorList>
    </citation>
    <scope>NUCLEOTIDE SEQUENCE [LARGE SCALE GENOMIC DNA]</scope>
    <source>
        <strain evidence="18">cv. HFTH1</strain>
        <tissue evidence="17">Young leaf</tissue>
    </source>
</reference>
<keyword evidence="8" id="KW-0067">ATP-binding</keyword>
<evidence type="ECO:0000313" key="17">
    <source>
        <dbReference type="EMBL" id="RXH79876.1"/>
    </source>
</evidence>
<dbReference type="CDD" id="cd00390">
    <property type="entry name" value="Urease_gamma"/>
    <property type="match status" value="1"/>
</dbReference>
<dbReference type="PANTHER" id="PTHR43440">
    <property type="entry name" value="UREASE"/>
    <property type="match status" value="1"/>
</dbReference>
<dbReference type="SUPFAM" id="SSF51338">
    <property type="entry name" value="Composite domain of metallo-dependent hydrolases"/>
    <property type="match status" value="1"/>
</dbReference>
<keyword evidence="6 13" id="KW-0378">Hydrolase</keyword>
<dbReference type="Gene3D" id="2.30.40.10">
    <property type="entry name" value="Urease, subunit C, domain 1"/>
    <property type="match status" value="1"/>
</dbReference>
<dbReference type="InterPro" id="IPR005848">
    <property type="entry name" value="Urease_asu"/>
</dbReference>
<dbReference type="SMART" id="SM00490">
    <property type="entry name" value="HELICc"/>
    <property type="match status" value="1"/>
</dbReference>
<keyword evidence="4" id="KW-0507">mRNA processing</keyword>
<dbReference type="FunFam" id="3.30.280.10:FF:000001">
    <property type="entry name" value="Urease subunit alpha"/>
    <property type="match status" value="1"/>
</dbReference>
<accession>A0A498I8W4</accession>
<dbReference type="InterPro" id="IPR027417">
    <property type="entry name" value="P-loop_NTPase"/>
</dbReference>
<evidence type="ECO:0000256" key="1">
    <source>
        <dbReference type="ARBA" id="ARBA00004897"/>
    </source>
</evidence>
<comment type="cofactor">
    <cofactor evidence="11">
        <name>Ni cation</name>
        <dbReference type="ChEBI" id="CHEBI:25516"/>
    </cofactor>
    <text evidence="11">Binds 2 nickel ions per subunit.</text>
</comment>
<feature type="binding site" evidence="11">
    <location>
        <position position="1238"/>
    </location>
    <ligand>
        <name>Ni(2+)</name>
        <dbReference type="ChEBI" id="CHEBI:49786"/>
        <label>1</label>
    </ligand>
</feature>
<dbReference type="GO" id="GO:0046938">
    <property type="term" value="P:phytochelatin biosynthetic process"/>
    <property type="evidence" value="ECO:0007669"/>
    <property type="project" value="InterPro"/>
</dbReference>
<dbReference type="GO" id="GO:0003676">
    <property type="term" value="F:nucleic acid binding"/>
    <property type="evidence" value="ECO:0007669"/>
    <property type="project" value="InterPro"/>
</dbReference>
<protein>
    <submittedName>
        <fullName evidence="17">Uncharacterized protein</fullName>
    </submittedName>
</protein>
<keyword evidence="5" id="KW-0547">Nucleotide-binding</keyword>
<feature type="binding site" description="via carbamate group" evidence="11">
    <location>
        <position position="1319"/>
    </location>
    <ligand>
        <name>Ni(2+)</name>
        <dbReference type="ChEBI" id="CHEBI:49786"/>
        <label>1</label>
    </ligand>
</feature>
<evidence type="ECO:0000259" key="14">
    <source>
        <dbReference type="PROSITE" id="PS51192"/>
    </source>
</evidence>
<name>A0A498I8W4_MALDO</name>
<dbReference type="InterPro" id="IPR011709">
    <property type="entry name" value="DEAD-box_helicase_OB_fold"/>
</dbReference>
<keyword evidence="18" id="KW-1185">Reference proteome</keyword>
<dbReference type="CDD" id="cd00375">
    <property type="entry name" value="Urease_alpha"/>
    <property type="match status" value="1"/>
</dbReference>
<gene>
    <name evidence="17" type="ORF">DVH24_041023</name>
</gene>
<feature type="modified residue" description="N6-carboxylysine" evidence="10">
    <location>
        <position position="1319"/>
    </location>
</feature>
<dbReference type="Gene3D" id="3.30.280.10">
    <property type="entry name" value="Urease, gamma-like subunit"/>
    <property type="match status" value="1"/>
</dbReference>
<dbReference type="GO" id="GO:0004386">
    <property type="term" value="F:helicase activity"/>
    <property type="evidence" value="ECO:0007669"/>
    <property type="project" value="UniProtKB-KW"/>
</dbReference>
<dbReference type="Pfam" id="PF00699">
    <property type="entry name" value="Urease_beta"/>
    <property type="match status" value="1"/>
</dbReference>
<feature type="binding site" evidence="11">
    <location>
        <position position="1236"/>
    </location>
    <ligand>
        <name>Ni(2+)</name>
        <dbReference type="ChEBI" id="CHEBI:49786"/>
        <label>1</label>
    </ligand>
</feature>
<organism evidence="17 18">
    <name type="scientific">Malus domestica</name>
    <name type="common">Apple</name>
    <name type="synonym">Pyrus malus</name>
    <dbReference type="NCBI Taxonomy" id="3750"/>
    <lineage>
        <taxon>Eukaryota</taxon>
        <taxon>Viridiplantae</taxon>
        <taxon>Streptophyta</taxon>
        <taxon>Embryophyta</taxon>
        <taxon>Tracheophyta</taxon>
        <taxon>Spermatophyta</taxon>
        <taxon>Magnoliopsida</taxon>
        <taxon>eudicotyledons</taxon>
        <taxon>Gunneridae</taxon>
        <taxon>Pentapetalae</taxon>
        <taxon>rosids</taxon>
        <taxon>fabids</taxon>
        <taxon>Rosales</taxon>
        <taxon>Rosaceae</taxon>
        <taxon>Amygdaloideae</taxon>
        <taxon>Maleae</taxon>
        <taxon>Malus</taxon>
    </lineage>
</organism>
<dbReference type="Gene3D" id="2.10.150.10">
    <property type="entry name" value="Urease, beta subunit"/>
    <property type="match status" value="1"/>
</dbReference>
<dbReference type="CDD" id="cd18791">
    <property type="entry name" value="SF2_C_RHA"/>
    <property type="match status" value="1"/>
</dbReference>
<feature type="binding site" description="via carbamate group" evidence="11">
    <location>
        <position position="1319"/>
    </location>
    <ligand>
        <name>Ni(2+)</name>
        <dbReference type="ChEBI" id="CHEBI:49786"/>
        <label>2</label>
    </ligand>
</feature>
<dbReference type="InterPro" id="IPR048333">
    <property type="entry name" value="HA2_WH"/>
</dbReference>
<evidence type="ECO:0000256" key="4">
    <source>
        <dbReference type="ARBA" id="ARBA00022728"/>
    </source>
</evidence>
<dbReference type="Pfam" id="PF01979">
    <property type="entry name" value="Amidohydro_1"/>
    <property type="match status" value="1"/>
</dbReference>
<dbReference type="FunFam" id="3.40.50.300:FF:001388">
    <property type="entry name" value="Probable pre-mRNA-splicing factor ATP-dependent RNA helicase DEAH4"/>
    <property type="match status" value="1"/>
</dbReference>
<dbReference type="Proteomes" id="UP000290289">
    <property type="component" value="Chromosome 13"/>
</dbReference>
<dbReference type="GO" id="GO:0010038">
    <property type="term" value="P:response to metal ion"/>
    <property type="evidence" value="ECO:0007669"/>
    <property type="project" value="InterPro"/>
</dbReference>
<dbReference type="InterPro" id="IPR011612">
    <property type="entry name" value="Urease_alpha_N_dom"/>
</dbReference>
<evidence type="ECO:0000256" key="13">
    <source>
        <dbReference type="PROSITE-ProRule" id="PRU00700"/>
    </source>
</evidence>
<dbReference type="Pfam" id="PF07717">
    <property type="entry name" value="OB_NTP_bind"/>
    <property type="match status" value="1"/>
</dbReference>
<dbReference type="InterPro" id="IPR032466">
    <property type="entry name" value="Metal_Hydrolase"/>
</dbReference>
<dbReference type="InterPro" id="IPR029754">
    <property type="entry name" value="Urease_Ni-bd"/>
</dbReference>
<dbReference type="EMBL" id="RDQH01000339">
    <property type="protein sequence ID" value="RXH79876.1"/>
    <property type="molecule type" value="Genomic_DNA"/>
</dbReference>
<feature type="active site" description="Proton donor" evidence="12 13">
    <location>
        <position position="1422"/>
    </location>
</feature>
<dbReference type="NCBIfam" id="TIGR01792">
    <property type="entry name" value="urease_alph"/>
    <property type="match status" value="1"/>
</dbReference>
<proteinExistence type="inferred from homology"/>
<dbReference type="STRING" id="3750.A0A498I8W4"/>
<dbReference type="CDD" id="cd00407">
    <property type="entry name" value="Urease_beta"/>
    <property type="match status" value="1"/>
</dbReference>
<dbReference type="InterPro" id="IPR017951">
    <property type="entry name" value="Urease_asu_c"/>
</dbReference>
<dbReference type="PANTHER" id="PTHR43440:SF1">
    <property type="entry name" value="UREASE"/>
    <property type="match status" value="1"/>
</dbReference>
<keyword evidence="4" id="KW-0747">Spliceosome</keyword>
<dbReference type="SUPFAM" id="SSF52540">
    <property type="entry name" value="P-loop containing nucleoside triphosphate hydrolases"/>
    <property type="match status" value="1"/>
</dbReference>
<dbReference type="SMART" id="SM00487">
    <property type="entry name" value="DEXDc"/>
    <property type="match status" value="1"/>
</dbReference>
<dbReference type="GO" id="GO:0009039">
    <property type="term" value="F:urease activity"/>
    <property type="evidence" value="ECO:0007669"/>
    <property type="project" value="InterPro"/>
</dbReference>
<dbReference type="SUPFAM" id="SSF54111">
    <property type="entry name" value="Urease, gamma-subunit"/>
    <property type="match status" value="1"/>
</dbReference>
<dbReference type="UniPathway" id="UPA00258">
    <property type="reaction ID" value="UER00370"/>
</dbReference>
<dbReference type="NCBIfam" id="TIGR00193">
    <property type="entry name" value="urease_gam"/>
    <property type="match status" value="1"/>
</dbReference>
<evidence type="ECO:0000259" key="15">
    <source>
        <dbReference type="PROSITE" id="PS51194"/>
    </source>
</evidence>
<dbReference type="Pfam" id="PF21010">
    <property type="entry name" value="HA2_C"/>
    <property type="match status" value="1"/>
</dbReference>
<evidence type="ECO:0000313" key="18">
    <source>
        <dbReference type="Proteomes" id="UP000290289"/>
    </source>
</evidence>
<dbReference type="PROSITE" id="PS01120">
    <property type="entry name" value="UREASE_1"/>
    <property type="match status" value="1"/>
</dbReference>
<dbReference type="InterPro" id="IPR001650">
    <property type="entry name" value="Helicase_C-like"/>
</dbReference>
<comment type="PTM">
    <text evidence="10">Carbamylation allows a single lysine to coordinate two nickel ions.</text>
</comment>
<dbReference type="InterPro" id="IPR002464">
    <property type="entry name" value="DNA/RNA_helicase_DEAH_CS"/>
</dbReference>
<feature type="domain" description="Helicase C-terminal" evidence="15">
    <location>
        <begin position="164"/>
        <end position="338"/>
    </location>
</feature>
<dbReference type="InterPro" id="IPR036461">
    <property type="entry name" value="Urease_betasu_sf"/>
</dbReference>
<feature type="binding site" evidence="11">
    <location>
        <position position="1462"/>
    </location>
    <ligand>
        <name>Ni(2+)</name>
        <dbReference type="ChEBI" id="CHEBI:49786"/>
        <label>1</label>
    </ligand>
</feature>
<dbReference type="NCBIfam" id="NF009686">
    <property type="entry name" value="PRK13207.1"/>
    <property type="match status" value="1"/>
</dbReference>
<dbReference type="GO" id="GO:0005524">
    <property type="term" value="F:ATP binding"/>
    <property type="evidence" value="ECO:0007669"/>
    <property type="project" value="UniProtKB-KW"/>
</dbReference>
<dbReference type="Pfam" id="PF00271">
    <property type="entry name" value="Helicase_C"/>
    <property type="match status" value="1"/>
</dbReference>
<dbReference type="HAMAP" id="MF_01953">
    <property type="entry name" value="Urease_alpha"/>
    <property type="match status" value="1"/>
</dbReference>
<feature type="binding site" evidence="13">
    <location>
        <position position="1321"/>
    </location>
    <ligand>
        <name>substrate</name>
    </ligand>
</feature>
<evidence type="ECO:0000259" key="16">
    <source>
        <dbReference type="PROSITE" id="PS51368"/>
    </source>
</evidence>
<dbReference type="InterPro" id="IPR011545">
    <property type="entry name" value="DEAD/DEAH_box_helicase_dom"/>
</dbReference>
<dbReference type="Pfam" id="PF00449">
    <property type="entry name" value="Urease_alpha"/>
    <property type="match status" value="1"/>
</dbReference>
<keyword evidence="4" id="KW-0508">mRNA splicing</keyword>
<evidence type="ECO:0000256" key="12">
    <source>
        <dbReference type="PIRSR" id="PIRSR611612-52"/>
    </source>
</evidence>
<evidence type="ECO:0000256" key="5">
    <source>
        <dbReference type="ARBA" id="ARBA00022741"/>
    </source>
</evidence>
<dbReference type="InterPro" id="IPR050112">
    <property type="entry name" value="Urease_alpha_subunit"/>
</dbReference>
<keyword evidence="7" id="KW-0347">Helicase</keyword>
<dbReference type="PROSITE" id="PS51192">
    <property type="entry name" value="HELICASE_ATP_BIND_1"/>
    <property type="match status" value="1"/>
</dbReference>
<evidence type="ECO:0000256" key="10">
    <source>
        <dbReference type="PIRSR" id="PIRSR611612-50"/>
    </source>
</evidence>
<dbReference type="InterPro" id="IPR011059">
    <property type="entry name" value="Metal-dep_hydrolase_composite"/>
</dbReference>
<dbReference type="PRINTS" id="PR01752">
    <property type="entry name" value="UREASE"/>
</dbReference>
<dbReference type="Pfam" id="PF18473">
    <property type="entry name" value="Urease_linker"/>
    <property type="match status" value="1"/>
</dbReference>
<dbReference type="SMART" id="SM00382">
    <property type="entry name" value="AAA"/>
    <property type="match status" value="1"/>
</dbReference>
<dbReference type="InterPro" id="IPR036463">
    <property type="entry name" value="Urease_gamma_sf"/>
</dbReference>
<dbReference type="GO" id="GO:0043419">
    <property type="term" value="P:urea catabolic process"/>
    <property type="evidence" value="ECO:0007669"/>
    <property type="project" value="UniProtKB-UniPathway"/>
</dbReference>
<dbReference type="HAMAP" id="MF_01954">
    <property type="entry name" value="Urease_beta"/>
    <property type="match status" value="1"/>
</dbReference>
<keyword evidence="2 11" id="KW-0533">Nickel</keyword>
<dbReference type="NCBIfam" id="NF009671">
    <property type="entry name" value="PRK13192.1"/>
    <property type="match status" value="1"/>
</dbReference>
<comment type="pathway">
    <text evidence="1">Nitrogen metabolism; urea degradation; CO(2) and NH(3) from urea (urease route): step 1/1.</text>
</comment>
<sequence>MADLPILQFEDTIMKAVEENPVVVVIGETGSGKSTQLSQILHRRGYTKSGVVGVTQPRRVAAVSVARRVSQELGVRLGDEVGYAIRFEDRTSERTRIKYLTDGVLLRESLSNPELDQYSVIILDEAHERSLNTDILLGLMKRLVKRRASNFKVLITSATLDGEKVSQFFSNCPVVKVPGKLFPVEIAYSRERPASYLESSLETALNIHIKQGEGDVLIFMTGQVRVFGPRPPNCRRFIVATNIAETSLTVDGVVYVIDSGYVKQRQYNPSTGMYSLDVVQISKVQANQRAGRAGRTRPGKCYRLYPSTVYEDEFLDATIPEIQRSSLAGSVLYLKSLDLPDIDILKFDFLDSPSSESLQDALKQLYLIDAIDENGLITRVGKTMAELPLEPSLSKTLMEANEYGCLSQALTVAAMLSAETTLLPGRSKSTEKKRKHDYLDLPDGSGWGDHIQLLQIYECWHQTDYDINWCKDYQLQVRGMKFVKDVRKQLSQIMQKIAKGSLDVQTARRRNESQQDYHNLRKALCVGYANQLAERMMHHNGYRTLGFKPQVVQVHPSSVLKPDDEGKLPDYVVYHELIATTRPFLRTVCAVNVAWVRPILDKVNNLNIKKLSGGIGRIEEQPEGNLSDLPKKEDVVAPVLDDRESRDTALFKHVAELLSSALVQSCCGNLISGHEANIAASVCCQGAQVSASSGVYFCQETCVKCLKANGGEKPVAVVNGGTEKRMDMLTAWPKTNPGCSCAIRMHPACNDVLTVLLLALPPGTWSGIKDVKLSKEIYHLVSTENLPTLLQEEVLHLRRQLQLLKKCQEDRVDEDQSPTHIKQKTSLTQQGVEKMKVVPREAEKLSLNNAGFLAQKRLARGLRLNHPEAAALIATQILEFVRNGDKSVAELMDIGRQLLGRKQVLPGVHYLLDMVQVEGTFRDGTKLITIHDPISRENGNLELALKDSFLPVPSLDKFPEMEDGKIPGEIIHGGGCIVLNHGRKAILLRVVNQGDRPVQVGSHYHFIEVNPCLVFDRMKSYGMHLNIPAGTAKRFEPGESKHVALVRIGGTRVIRGGNCIVDGSVDDGKLKEVMEAIQAKEFGHEEEPNASEGVAGSDPAFTTVISREAYANMYGPTTGDKVRLGDTNLFAEIEKDFTVYGDESIFGGGKVIREGMGQSCGNHPANSLDTVITNAVIIDYNGIYKADIGIKDGNIFALGKSGNPDVMNGVNMTIGVNTEVIAGEGMIVTAGGIDCHVHFICPQLAYEAISSGITTLVGGGTGPATGTRATTCTPAPLHMKLMLQATDDLPLNFGFTGKGNTAKPEGMHDIVRAGAMGLKLHEDWGSTPAAIDNCLAVGDQYDIQVNIHTDTLNESGFVEHTIAAFKGRTIHTYHSEGAGGGHAPDIIKVCGVKNVLPSSTNPTRPFTSNTIDEHLDMLMVCHHLDKDIPEDVAFAESRIRAETIAAEDILHDMGAISIVSSDSQAMGRIGEVIIRTWQTADKMKSQRGSIEPSGSDNDNFRIKRYIAKYTINPAIVNGFSQYVGSIEVGKLADLVLWKPSFFGAKPEMVIKGGAIAWANMGDPNASIPTPEPVISRPMFGAFGKAGSAHSIAFAAVDNCVKDSYRLDKRVEAVRNVRKLSKLDMKLNDALPNIEVDPETYKVTADGVVLTCSPATTVPLSRNYFMF</sequence>
<dbReference type="SUPFAM" id="SSF51556">
    <property type="entry name" value="Metallo-dependent hydrolases"/>
    <property type="match status" value="1"/>
</dbReference>
<feature type="binding site" evidence="11">
    <location>
        <position position="1348"/>
    </location>
    <ligand>
        <name>Ni(2+)</name>
        <dbReference type="ChEBI" id="CHEBI:49786"/>
        <label>2</label>
    </ligand>
</feature>
<dbReference type="InterPro" id="IPR006680">
    <property type="entry name" value="Amidohydro-rel"/>
</dbReference>
<dbReference type="GO" id="GO:0016151">
    <property type="term" value="F:nickel cation binding"/>
    <property type="evidence" value="ECO:0007669"/>
    <property type="project" value="InterPro"/>
</dbReference>
<dbReference type="Pfam" id="PF09328">
    <property type="entry name" value="Phytochelatin_C"/>
    <property type="match status" value="1"/>
</dbReference>
<dbReference type="PROSITE" id="PS51194">
    <property type="entry name" value="HELICASE_CTER"/>
    <property type="match status" value="1"/>
</dbReference>
<dbReference type="Pfam" id="PF00547">
    <property type="entry name" value="Urease_gamma"/>
    <property type="match status" value="1"/>
</dbReference>
<feature type="binding site" evidence="11">
    <location>
        <position position="1374"/>
    </location>
    <ligand>
        <name>Ni(2+)</name>
        <dbReference type="ChEBI" id="CHEBI:49786"/>
        <label>2</label>
    </ligand>
</feature>
<dbReference type="PROSITE" id="PS00145">
    <property type="entry name" value="UREASE_2"/>
    <property type="match status" value="1"/>
</dbReference>
<dbReference type="InterPro" id="IPR040881">
    <property type="entry name" value="Urease_linker"/>
</dbReference>
<dbReference type="PROSITE" id="PS00690">
    <property type="entry name" value="DEAH_ATP_HELICASE"/>
    <property type="match status" value="1"/>
</dbReference>
<dbReference type="Pfam" id="PF04408">
    <property type="entry name" value="WHD_HA2"/>
    <property type="match status" value="1"/>
</dbReference>
<dbReference type="InterPro" id="IPR007502">
    <property type="entry name" value="Helicase-assoc_dom"/>
</dbReference>
<comment type="caution">
    <text evidence="17">The sequence shown here is derived from an EMBL/GenBank/DDBJ whole genome shotgun (WGS) entry which is preliminary data.</text>
</comment>